<evidence type="ECO:0000313" key="1">
    <source>
        <dbReference type="EMBL" id="MPC90810.1"/>
    </source>
</evidence>
<accession>A0A5B7J203</accession>
<name>A0A5B7J203_PORTR</name>
<dbReference type="EMBL" id="VSRR010085606">
    <property type="protein sequence ID" value="MPC90810.1"/>
    <property type="molecule type" value="Genomic_DNA"/>
</dbReference>
<comment type="caution">
    <text evidence="1">The sequence shown here is derived from an EMBL/GenBank/DDBJ whole genome shotgun (WGS) entry which is preliminary data.</text>
</comment>
<organism evidence="1 2">
    <name type="scientific">Portunus trituberculatus</name>
    <name type="common">Swimming crab</name>
    <name type="synonym">Neptunus trituberculatus</name>
    <dbReference type="NCBI Taxonomy" id="210409"/>
    <lineage>
        <taxon>Eukaryota</taxon>
        <taxon>Metazoa</taxon>
        <taxon>Ecdysozoa</taxon>
        <taxon>Arthropoda</taxon>
        <taxon>Crustacea</taxon>
        <taxon>Multicrustacea</taxon>
        <taxon>Malacostraca</taxon>
        <taxon>Eumalacostraca</taxon>
        <taxon>Eucarida</taxon>
        <taxon>Decapoda</taxon>
        <taxon>Pleocyemata</taxon>
        <taxon>Brachyura</taxon>
        <taxon>Eubrachyura</taxon>
        <taxon>Portunoidea</taxon>
        <taxon>Portunidae</taxon>
        <taxon>Portuninae</taxon>
        <taxon>Portunus</taxon>
    </lineage>
</organism>
<dbReference type="AlphaFoldDB" id="A0A5B7J203"/>
<keyword evidence="2" id="KW-1185">Reference proteome</keyword>
<proteinExistence type="predicted"/>
<gene>
    <name evidence="1" type="ORF">E2C01_085812</name>
</gene>
<protein>
    <submittedName>
        <fullName evidence="1">Uncharacterized protein</fullName>
    </submittedName>
</protein>
<dbReference type="Proteomes" id="UP000324222">
    <property type="component" value="Unassembled WGS sequence"/>
</dbReference>
<evidence type="ECO:0000313" key="2">
    <source>
        <dbReference type="Proteomes" id="UP000324222"/>
    </source>
</evidence>
<sequence length="66" mass="7234">MPPSLQHRLFASTRTVLVFTWLPRGVGDVEARRLHLMFVKGGSIARDHEGEDVEAGCCGDPSSRPS</sequence>
<reference evidence="1 2" key="1">
    <citation type="submission" date="2019-05" db="EMBL/GenBank/DDBJ databases">
        <title>Another draft genome of Portunus trituberculatus and its Hox gene families provides insights of decapod evolution.</title>
        <authorList>
            <person name="Jeong J.-H."/>
            <person name="Song I."/>
            <person name="Kim S."/>
            <person name="Choi T."/>
            <person name="Kim D."/>
            <person name="Ryu S."/>
            <person name="Kim W."/>
        </authorList>
    </citation>
    <scope>NUCLEOTIDE SEQUENCE [LARGE SCALE GENOMIC DNA]</scope>
    <source>
        <tissue evidence="1">Muscle</tissue>
    </source>
</reference>